<dbReference type="InterPro" id="IPR001173">
    <property type="entry name" value="Glyco_trans_2-like"/>
</dbReference>
<evidence type="ECO:0000313" key="2">
    <source>
        <dbReference type="EMBL" id="MBB5142676.1"/>
    </source>
</evidence>
<dbReference type="Pfam" id="PF00535">
    <property type="entry name" value="Glycos_transf_2"/>
    <property type="match status" value="1"/>
</dbReference>
<reference evidence="2 3" key="1">
    <citation type="submission" date="2020-08" db="EMBL/GenBank/DDBJ databases">
        <title>Genomic Encyclopedia of Type Strains, Phase IV (KMG-IV): sequencing the most valuable type-strain genomes for metagenomic binning, comparative biology and taxonomic classification.</title>
        <authorList>
            <person name="Goeker M."/>
        </authorList>
    </citation>
    <scope>NUCLEOTIDE SEQUENCE [LARGE SCALE GENOMIC DNA]</scope>
    <source>
        <strain evidence="2 3">DSM 11275</strain>
    </source>
</reference>
<dbReference type="Proteomes" id="UP000539075">
    <property type="component" value="Unassembled WGS sequence"/>
</dbReference>
<keyword evidence="3" id="KW-1185">Reference proteome</keyword>
<feature type="domain" description="Glycosyltransferase 2-like" evidence="1">
    <location>
        <begin position="8"/>
        <end position="116"/>
    </location>
</feature>
<dbReference type="GO" id="GO:0016740">
    <property type="term" value="F:transferase activity"/>
    <property type="evidence" value="ECO:0007669"/>
    <property type="project" value="UniProtKB-KW"/>
</dbReference>
<organism evidence="2 3">
    <name type="scientific">Desulfovibrio intestinalis</name>
    <dbReference type="NCBI Taxonomy" id="58621"/>
    <lineage>
        <taxon>Bacteria</taxon>
        <taxon>Pseudomonadati</taxon>
        <taxon>Thermodesulfobacteriota</taxon>
        <taxon>Desulfovibrionia</taxon>
        <taxon>Desulfovibrionales</taxon>
        <taxon>Desulfovibrionaceae</taxon>
        <taxon>Desulfovibrio</taxon>
    </lineage>
</organism>
<evidence type="ECO:0000259" key="1">
    <source>
        <dbReference type="Pfam" id="PF00535"/>
    </source>
</evidence>
<evidence type="ECO:0000313" key="3">
    <source>
        <dbReference type="Proteomes" id="UP000539075"/>
    </source>
</evidence>
<dbReference type="SUPFAM" id="SSF53448">
    <property type="entry name" value="Nucleotide-diphospho-sugar transferases"/>
    <property type="match status" value="1"/>
</dbReference>
<dbReference type="PANTHER" id="PTHR43179:SF7">
    <property type="entry name" value="RHAMNOSYLTRANSFERASE WBBL"/>
    <property type="match status" value="1"/>
</dbReference>
<dbReference type="InterPro" id="IPR029044">
    <property type="entry name" value="Nucleotide-diphossugar_trans"/>
</dbReference>
<dbReference type="RefSeq" id="WP_183718059.1">
    <property type="nucleotide sequence ID" value="NZ_JACHGO010000002.1"/>
</dbReference>
<comment type="caution">
    <text evidence="2">The sequence shown here is derived from an EMBL/GenBank/DDBJ whole genome shotgun (WGS) entry which is preliminary data.</text>
</comment>
<protein>
    <submittedName>
        <fullName evidence="2">Glycosyltransferase involved in cell wall biosynthesis</fullName>
    </submittedName>
</protein>
<dbReference type="EMBL" id="JACHGO010000002">
    <property type="protein sequence ID" value="MBB5142676.1"/>
    <property type="molecule type" value="Genomic_DNA"/>
</dbReference>
<gene>
    <name evidence="2" type="ORF">HNQ38_000755</name>
</gene>
<keyword evidence="2" id="KW-0808">Transferase</keyword>
<dbReference type="AlphaFoldDB" id="A0A7W8BZ74"/>
<dbReference type="PANTHER" id="PTHR43179">
    <property type="entry name" value="RHAMNOSYLTRANSFERASE WBBL"/>
    <property type="match status" value="1"/>
</dbReference>
<sequence length="322" mass="36656">MSSPLVNITIPVFHRPLFTQKTILALRKTSSAIPYTVTVVDNGSSPELRERLRQFKSDGIIDNLFLLPENMGISCACNIGWDAVDAPYYLKLDNDVCVKGPDWLERLFSLWQHGKPLSTLGPSHTVEQMHMNPGGIETPDGRLGICFSNLQGQCMLVPKTVSDVLGVWNEDYGLYGAEDGDYGVRMNCADLPQYYYHSASYFTDLGFNSATGYEKIGLDKRQEYTELFAPQKGGMGLFNVNSFLFQMCIRFWKVPRRYRVLDVNEDHEVTVEEDPSYTPVRKALARSKQLLDRRRARYGKDGTYDEKFVVYLKKIWQDCGHG</sequence>
<name>A0A7W8BZ74_9BACT</name>
<dbReference type="Gene3D" id="3.90.550.10">
    <property type="entry name" value="Spore Coat Polysaccharide Biosynthesis Protein SpsA, Chain A"/>
    <property type="match status" value="1"/>
</dbReference>
<accession>A0A7W8BZ74</accession>
<proteinExistence type="predicted"/>